<feature type="domain" description="Choloylglycine hydrolase/NAAA C-terminal" evidence="10">
    <location>
        <begin position="2"/>
        <end position="304"/>
    </location>
</feature>
<evidence type="ECO:0000256" key="2">
    <source>
        <dbReference type="ARBA" id="ARBA00006625"/>
    </source>
</evidence>
<dbReference type="PANTHER" id="PTHR35527">
    <property type="entry name" value="CHOLOYLGLYCINE HYDROLASE"/>
    <property type="match status" value="1"/>
</dbReference>
<dbReference type="PANTHER" id="PTHR35527:SF2">
    <property type="entry name" value="HYDROLASE"/>
    <property type="match status" value="1"/>
</dbReference>
<evidence type="ECO:0000256" key="1">
    <source>
        <dbReference type="ARBA" id="ARBA00004860"/>
    </source>
</evidence>
<evidence type="ECO:0000256" key="4">
    <source>
        <dbReference type="ARBA" id="ARBA00023098"/>
    </source>
</evidence>
<evidence type="ECO:0000256" key="5">
    <source>
        <dbReference type="ARBA" id="ARBA00044769"/>
    </source>
</evidence>
<comment type="pathway">
    <text evidence="1">Lipid metabolism; bile acid biosynthesis.</text>
</comment>
<name>A0A9E2KKJ6_9FIRM</name>
<comment type="catalytic activity">
    <reaction evidence="9">
        <text>taurodeoxycholate + H2O = deoxycholate + taurine</text>
        <dbReference type="Rhea" id="RHEA:47556"/>
        <dbReference type="ChEBI" id="CHEBI:15377"/>
        <dbReference type="ChEBI" id="CHEBI:23614"/>
        <dbReference type="ChEBI" id="CHEBI:36261"/>
        <dbReference type="ChEBI" id="CHEBI:507393"/>
    </reaction>
    <physiologicalReaction direction="left-to-right" evidence="9">
        <dbReference type="Rhea" id="RHEA:47557"/>
    </physiologicalReaction>
</comment>
<keyword evidence="3 11" id="KW-0378">Hydrolase</keyword>
<evidence type="ECO:0000313" key="11">
    <source>
        <dbReference type="EMBL" id="MBU3819573.1"/>
    </source>
</evidence>
<proteinExistence type="inferred from homology"/>
<comment type="caution">
    <text evidence="11">The sequence shown here is derived from an EMBL/GenBank/DDBJ whole genome shotgun (WGS) entry which is preliminary data.</text>
</comment>
<dbReference type="InterPro" id="IPR047711">
    <property type="entry name" value="CBAH"/>
</dbReference>
<protein>
    <recommendedName>
        <fullName evidence="5">choloylglycine hydrolase</fullName>
        <ecNumber evidence="5">3.5.1.24</ecNumber>
    </recommendedName>
    <alternativeName>
        <fullName evidence="6">Bile salt hydrolase</fullName>
    </alternativeName>
    <alternativeName>
        <fullName evidence="7">Choloylglycine hydrolase</fullName>
    </alternativeName>
</protein>
<dbReference type="Pfam" id="PF02275">
    <property type="entry name" value="CBAH"/>
    <property type="match status" value="1"/>
</dbReference>
<evidence type="ECO:0000259" key="10">
    <source>
        <dbReference type="Pfam" id="PF02275"/>
    </source>
</evidence>
<gene>
    <name evidence="11" type="primary">bsh</name>
    <name evidence="11" type="ORF">H9864_04285</name>
</gene>
<evidence type="ECO:0000256" key="3">
    <source>
        <dbReference type="ARBA" id="ARBA00022801"/>
    </source>
</evidence>
<dbReference type="GO" id="GO:0006629">
    <property type="term" value="P:lipid metabolic process"/>
    <property type="evidence" value="ECO:0007669"/>
    <property type="project" value="UniProtKB-KW"/>
</dbReference>
<dbReference type="CDD" id="cd00542">
    <property type="entry name" value="Ntn_PVA"/>
    <property type="match status" value="1"/>
</dbReference>
<keyword evidence="4" id="KW-0443">Lipid metabolism</keyword>
<evidence type="ECO:0000256" key="7">
    <source>
        <dbReference type="ARBA" id="ARBA00044806"/>
    </source>
</evidence>
<reference evidence="11" key="1">
    <citation type="journal article" date="2021" name="PeerJ">
        <title>Extensive microbial diversity within the chicken gut microbiome revealed by metagenomics and culture.</title>
        <authorList>
            <person name="Gilroy R."/>
            <person name="Ravi A."/>
            <person name="Getino M."/>
            <person name="Pursley I."/>
            <person name="Horton D.L."/>
            <person name="Alikhan N.F."/>
            <person name="Baker D."/>
            <person name="Gharbi K."/>
            <person name="Hall N."/>
            <person name="Watson M."/>
            <person name="Adriaenssens E.M."/>
            <person name="Foster-Nyarko E."/>
            <person name="Jarju S."/>
            <person name="Secka A."/>
            <person name="Antonio M."/>
            <person name="Oren A."/>
            <person name="Chaudhuri R.R."/>
            <person name="La Ragione R."/>
            <person name="Hildebrand F."/>
            <person name="Pallen M.J."/>
        </authorList>
    </citation>
    <scope>NUCLEOTIDE SEQUENCE</scope>
    <source>
        <strain evidence="11">742</strain>
    </source>
</reference>
<sequence>MCTAFTLPGESLYFGRNMDLECGFGEAVVITPRNFPLSTKCAGTMPSHYSMIGMAHVADNYPLYAEAVNEKGLCAAGLNFPGNACYRPHPSPRRRGLAPYELIPYLLGRCGTLTEARTLLQRVELVEIPFRPDLPLAPLHWLVSDASGSLVVEQTAAGMQIYENPFGVLTNNPPFPFHCENVRQYLGLSARLPENTFAPALSLSPFGMGAGAFGLPGDFSPASRFIKTLFCRMNSCCGPDPASRVAQVFHILDAVAMVRGTVLTREDKPDLTTYSCCMDAAAGAYYYKTYENSRITRVVLTHERGEGIELSIFPLRSGPDYLEED</sequence>
<dbReference type="Proteomes" id="UP000824178">
    <property type="component" value="Unassembled WGS sequence"/>
</dbReference>
<dbReference type="AlphaFoldDB" id="A0A9E2KKJ6"/>
<dbReference type="InterPro" id="IPR052193">
    <property type="entry name" value="Peptidase_C59"/>
</dbReference>
<dbReference type="NCBIfam" id="NF038245">
    <property type="entry name" value="bile_salt_hydro"/>
    <property type="match status" value="1"/>
</dbReference>
<dbReference type="EMBL" id="JAHLFH010000090">
    <property type="protein sequence ID" value="MBU3819573.1"/>
    <property type="molecule type" value="Genomic_DNA"/>
</dbReference>
<comment type="catalytic activity">
    <reaction evidence="8">
        <text>cholate + taurine = taurocholate + H2O</text>
        <dbReference type="Rhea" id="RHEA:47108"/>
        <dbReference type="ChEBI" id="CHEBI:15377"/>
        <dbReference type="ChEBI" id="CHEBI:29747"/>
        <dbReference type="ChEBI" id="CHEBI:36257"/>
        <dbReference type="ChEBI" id="CHEBI:507393"/>
    </reaction>
    <physiologicalReaction direction="right-to-left" evidence="8">
        <dbReference type="Rhea" id="RHEA:47110"/>
    </physiologicalReaction>
</comment>
<dbReference type="EC" id="3.5.1.24" evidence="5"/>
<evidence type="ECO:0000313" key="12">
    <source>
        <dbReference type="Proteomes" id="UP000824178"/>
    </source>
</evidence>
<comment type="similarity">
    <text evidence="2">Belongs to the peptidase C59 family.</text>
</comment>
<evidence type="ECO:0000256" key="8">
    <source>
        <dbReference type="ARBA" id="ARBA00047285"/>
    </source>
</evidence>
<evidence type="ECO:0000256" key="9">
    <source>
        <dbReference type="ARBA" id="ARBA00048897"/>
    </source>
</evidence>
<organism evidence="11 12">
    <name type="scientific">Candidatus Faecalibacterium intestinavium</name>
    <dbReference type="NCBI Taxonomy" id="2838580"/>
    <lineage>
        <taxon>Bacteria</taxon>
        <taxon>Bacillati</taxon>
        <taxon>Bacillota</taxon>
        <taxon>Clostridia</taxon>
        <taxon>Eubacteriales</taxon>
        <taxon>Oscillospiraceae</taxon>
        <taxon>Faecalibacterium</taxon>
    </lineage>
</organism>
<dbReference type="SUPFAM" id="SSF56235">
    <property type="entry name" value="N-terminal nucleophile aminohydrolases (Ntn hydrolases)"/>
    <property type="match status" value="1"/>
</dbReference>
<dbReference type="InterPro" id="IPR029132">
    <property type="entry name" value="CBAH/NAAA_C"/>
</dbReference>
<reference evidence="11" key="2">
    <citation type="submission" date="2021-04" db="EMBL/GenBank/DDBJ databases">
        <authorList>
            <person name="Gilroy R."/>
        </authorList>
    </citation>
    <scope>NUCLEOTIDE SEQUENCE</scope>
    <source>
        <strain evidence="11">742</strain>
    </source>
</reference>
<dbReference type="GO" id="GO:0045302">
    <property type="term" value="F:choloylglycine hydrolase activity"/>
    <property type="evidence" value="ECO:0007669"/>
    <property type="project" value="UniProtKB-EC"/>
</dbReference>
<dbReference type="InterPro" id="IPR029055">
    <property type="entry name" value="Ntn_hydrolases_N"/>
</dbReference>
<accession>A0A9E2KKJ6</accession>
<evidence type="ECO:0000256" key="6">
    <source>
        <dbReference type="ARBA" id="ARBA00044804"/>
    </source>
</evidence>
<dbReference type="Gene3D" id="3.60.60.10">
    <property type="entry name" value="Penicillin V Acylase, Chain A"/>
    <property type="match status" value="1"/>
</dbReference>